<evidence type="ECO:0000313" key="3">
    <source>
        <dbReference type="EMBL" id="KAK5116890.1"/>
    </source>
</evidence>
<feature type="compositionally biased region" description="Basic and acidic residues" evidence="2">
    <location>
        <begin position="99"/>
        <end position="164"/>
    </location>
</feature>
<feature type="compositionally biased region" description="Polar residues" evidence="2">
    <location>
        <begin position="2134"/>
        <end position="2147"/>
    </location>
</feature>
<feature type="region of interest" description="Disordered" evidence="2">
    <location>
        <begin position="252"/>
        <end position="466"/>
    </location>
</feature>
<feature type="compositionally biased region" description="Basic residues" evidence="2">
    <location>
        <begin position="3143"/>
        <end position="3153"/>
    </location>
</feature>
<feature type="region of interest" description="Disordered" evidence="2">
    <location>
        <begin position="3684"/>
        <end position="3726"/>
    </location>
</feature>
<evidence type="ECO:0008006" key="5">
    <source>
        <dbReference type="Google" id="ProtNLM"/>
    </source>
</evidence>
<feature type="region of interest" description="Disordered" evidence="2">
    <location>
        <begin position="4358"/>
        <end position="4669"/>
    </location>
</feature>
<feature type="compositionally biased region" description="Basic residues" evidence="2">
    <location>
        <begin position="2091"/>
        <end position="2100"/>
    </location>
</feature>
<feature type="compositionally biased region" description="Low complexity" evidence="2">
    <location>
        <begin position="725"/>
        <end position="738"/>
    </location>
</feature>
<reference evidence="3" key="1">
    <citation type="submission" date="2023-08" db="EMBL/GenBank/DDBJ databases">
        <title>Black Yeasts Isolated from many extreme environments.</title>
        <authorList>
            <person name="Coleine C."/>
            <person name="Stajich J.E."/>
            <person name="Selbmann L."/>
        </authorList>
    </citation>
    <scope>NUCLEOTIDE SEQUENCE</scope>
    <source>
        <strain evidence="3">CCFEE 5401</strain>
    </source>
</reference>
<feature type="compositionally biased region" description="Basic and acidic residues" evidence="2">
    <location>
        <begin position="2008"/>
        <end position="2037"/>
    </location>
</feature>
<feature type="compositionally biased region" description="Basic and acidic residues" evidence="2">
    <location>
        <begin position="3367"/>
        <end position="3380"/>
    </location>
</feature>
<feature type="compositionally biased region" description="Basic and acidic residues" evidence="2">
    <location>
        <begin position="2367"/>
        <end position="2388"/>
    </location>
</feature>
<protein>
    <recommendedName>
        <fullName evidence="5">Involucrin repeat protein</fullName>
    </recommendedName>
</protein>
<feature type="compositionally biased region" description="Basic and acidic residues" evidence="2">
    <location>
        <begin position="2536"/>
        <end position="2549"/>
    </location>
</feature>
<feature type="region of interest" description="Disordered" evidence="2">
    <location>
        <begin position="515"/>
        <end position="575"/>
    </location>
</feature>
<feature type="compositionally biased region" description="Polar residues" evidence="2">
    <location>
        <begin position="5108"/>
        <end position="5131"/>
    </location>
</feature>
<feature type="region of interest" description="Disordered" evidence="2">
    <location>
        <begin position="700"/>
        <end position="824"/>
    </location>
</feature>
<feature type="compositionally biased region" description="Polar residues" evidence="2">
    <location>
        <begin position="4522"/>
        <end position="4535"/>
    </location>
</feature>
<feature type="compositionally biased region" description="Basic residues" evidence="2">
    <location>
        <begin position="4548"/>
        <end position="4558"/>
    </location>
</feature>
<feature type="compositionally biased region" description="Polar residues" evidence="2">
    <location>
        <begin position="3174"/>
        <end position="3208"/>
    </location>
</feature>
<feature type="compositionally biased region" description="Basic residues" evidence="2">
    <location>
        <begin position="810"/>
        <end position="821"/>
    </location>
</feature>
<feature type="compositionally biased region" description="Low complexity" evidence="2">
    <location>
        <begin position="381"/>
        <end position="392"/>
    </location>
</feature>
<feature type="compositionally biased region" description="Basic and acidic residues" evidence="2">
    <location>
        <begin position="1590"/>
        <end position="1604"/>
    </location>
</feature>
<feature type="compositionally biased region" description="Basic and acidic residues" evidence="2">
    <location>
        <begin position="859"/>
        <end position="877"/>
    </location>
</feature>
<feature type="compositionally biased region" description="Polar residues" evidence="2">
    <location>
        <begin position="64"/>
        <end position="82"/>
    </location>
</feature>
<name>A0AAN7TNM8_9PEZI</name>
<feature type="compositionally biased region" description="Basic residues" evidence="2">
    <location>
        <begin position="3980"/>
        <end position="3989"/>
    </location>
</feature>
<feature type="compositionally biased region" description="Polar residues" evidence="2">
    <location>
        <begin position="2070"/>
        <end position="2079"/>
    </location>
</feature>
<evidence type="ECO:0000313" key="4">
    <source>
        <dbReference type="Proteomes" id="UP001310890"/>
    </source>
</evidence>
<dbReference type="InterPro" id="IPR053268">
    <property type="entry name" value="Woronin_anchor"/>
</dbReference>
<feature type="compositionally biased region" description="Low complexity" evidence="2">
    <location>
        <begin position="423"/>
        <end position="439"/>
    </location>
</feature>
<feature type="region of interest" description="Disordered" evidence="2">
    <location>
        <begin position="2958"/>
        <end position="3670"/>
    </location>
</feature>
<feature type="compositionally biased region" description="Basic and acidic residues" evidence="2">
    <location>
        <begin position="2474"/>
        <end position="2492"/>
    </location>
</feature>
<feature type="compositionally biased region" description="Basic residues" evidence="2">
    <location>
        <begin position="5257"/>
        <end position="5268"/>
    </location>
</feature>
<feature type="region of interest" description="Disordered" evidence="2">
    <location>
        <begin position="4097"/>
        <end position="4329"/>
    </location>
</feature>
<feature type="region of interest" description="Disordered" evidence="2">
    <location>
        <begin position="1982"/>
        <end position="2682"/>
    </location>
</feature>
<feature type="compositionally biased region" description="Basic and acidic residues" evidence="2">
    <location>
        <begin position="3053"/>
        <end position="3064"/>
    </location>
</feature>
<feature type="compositionally biased region" description="Polar residues" evidence="2">
    <location>
        <begin position="5552"/>
        <end position="5569"/>
    </location>
</feature>
<feature type="compositionally biased region" description="Basic and acidic residues" evidence="2">
    <location>
        <begin position="1241"/>
        <end position="1297"/>
    </location>
</feature>
<feature type="compositionally biased region" description="Basic residues" evidence="2">
    <location>
        <begin position="4384"/>
        <end position="4393"/>
    </location>
</feature>
<feature type="compositionally biased region" description="Polar residues" evidence="2">
    <location>
        <begin position="4244"/>
        <end position="4267"/>
    </location>
</feature>
<feature type="compositionally biased region" description="Basic residues" evidence="2">
    <location>
        <begin position="617"/>
        <end position="632"/>
    </location>
</feature>
<feature type="region of interest" description="Disordered" evidence="2">
    <location>
        <begin position="5103"/>
        <end position="5385"/>
    </location>
</feature>
<feature type="compositionally biased region" description="Polar residues" evidence="2">
    <location>
        <begin position="4627"/>
        <end position="4636"/>
    </location>
</feature>
<evidence type="ECO:0000256" key="2">
    <source>
        <dbReference type="SAM" id="MobiDB-lite"/>
    </source>
</evidence>
<feature type="compositionally biased region" description="Basic residues" evidence="2">
    <location>
        <begin position="5643"/>
        <end position="5654"/>
    </location>
</feature>
<feature type="compositionally biased region" description="Low complexity" evidence="2">
    <location>
        <begin position="318"/>
        <end position="348"/>
    </location>
</feature>
<feature type="compositionally biased region" description="Basic and acidic residues" evidence="2">
    <location>
        <begin position="5672"/>
        <end position="5692"/>
    </location>
</feature>
<feature type="compositionally biased region" description="Basic residues" evidence="2">
    <location>
        <begin position="3509"/>
        <end position="3521"/>
    </location>
</feature>
<feature type="compositionally biased region" description="Basic and acidic residues" evidence="2">
    <location>
        <begin position="764"/>
        <end position="777"/>
    </location>
</feature>
<feature type="region of interest" description="Disordered" evidence="2">
    <location>
        <begin position="4685"/>
        <end position="4755"/>
    </location>
</feature>
<feature type="compositionally biased region" description="Basic and acidic residues" evidence="2">
    <location>
        <begin position="3286"/>
        <end position="3300"/>
    </location>
</feature>
<feature type="compositionally biased region" description="Basic and acidic residues" evidence="2">
    <location>
        <begin position="3811"/>
        <end position="3822"/>
    </location>
</feature>
<feature type="compositionally biased region" description="Basic residues" evidence="2">
    <location>
        <begin position="4956"/>
        <end position="4967"/>
    </location>
</feature>
<feature type="compositionally biased region" description="Basic residues" evidence="2">
    <location>
        <begin position="5156"/>
        <end position="5165"/>
    </location>
</feature>
<feature type="compositionally biased region" description="Polar residues" evidence="2">
    <location>
        <begin position="393"/>
        <end position="405"/>
    </location>
</feature>
<feature type="compositionally biased region" description="Polar residues" evidence="2">
    <location>
        <begin position="3541"/>
        <end position="3561"/>
    </location>
</feature>
<feature type="compositionally biased region" description="Basic and acidic residues" evidence="2">
    <location>
        <begin position="3704"/>
        <end position="3719"/>
    </location>
</feature>
<feature type="compositionally biased region" description="Polar residues" evidence="2">
    <location>
        <begin position="3617"/>
        <end position="3630"/>
    </location>
</feature>
<feature type="compositionally biased region" description="Basic residues" evidence="2">
    <location>
        <begin position="1797"/>
        <end position="1806"/>
    </location>
</feature>
<feature type="region of interest" description="Disordered" evidence="2">
    <location>
        <begin position="2723"/>
        <end position="2860"/>
    </location>
</feature>
<feature type="compositionally biased region" description="Polar residues" evidence="2">
    <location>
        <begin position="3907"/>
        <end position="3939"/>
    </location>
</feature>
<dbReference type="PANTHER" id="PTHR40641">
    <property type="entry name" value="INVOLUCRIN REPEAT PROTEIN (AFU_ORTHOLOGUE AFUA_2G08060)"/>
    <property type="match status" value="1"/>
</dbReference>
<feature type="compositionally biased region" description="Polar residues" evidence="2">
    <location>
        <begin position="2664"/>
        <end position="2674"/>
    </location>
</feature>
<feature type="region of interest" description="Disordered" evidence="2">
    <location>
        <begin position="6116"/>
        <end position="6146"/>
    </location>
</feature>
<feature type="compositionally biased region" description="Basic residues" evidence="2">
    <location>
        <begin position="4887"/>
        <end position="4896"/>
    </location>
</feature>
<feature type="compositionally biased region" description="Basic and acidic residues" evidence="2">
    <location>
        <begin position="2336"/>
        <end position="2347"/>
    </location>
</feature>
<feature type="region of interest" description="Disordered" evidence="2">
    <location>
        <begin position="5973"/>
        <end position="6087"/>
    </location>
</feature>
<feature type="compositionally biased region" description="Low complexity" evidence="2">
    <location>
        <begin position="2744"/>
        <end position="2756"/>
    </location>
</feature>
<feature type="compositionally biased region" description="Polar residues" evidence="2">
    <location>
        <begin position="3472"/>
        <end position="3484"/>
    </location>
</feature>
<feature type="region of interest" description="Disordered" evidence="2">
    <location>
        <begin position="4802"/>
        <end position="4854"/>
    </location>
</feature>
<feature type="compositionally biased region" description="Low complexity" evidence="2">
    <location>
        <begin position="3996"/>
        <end position="4011"/>
    </location>
</feature>
<feature type="region of interest" description="Disordered" evidence="2">
    <location>
        <begin position="1"/>
        <end position="219"/>
    </location>
</feature>
<feature type="compositionally biased region" description="Basic residues" evidence="2">
    <location>
        <begin position="1744"/>
        <end position="1756"/>
    </location>
</feature>
<feature type="region of interest" description="Disordered" evidence="2">
    <location>
        <begin position="4870"/>
        <end position="4920"/>
    </location>
</feature>
<feature type="compositionally biased region" description="Basic and acidic residues" evidence="2">
    <location>
        <begin position="5206"/>
        <end position="5239"/>
    </location>
</feature>
<accession>A0AAN7TNM8</accession>
<feature type="compositionally biased region" description="Polar residues" evidence="2">
    <location>
        <begin position="2912"/>
        <end position="2921"/>
    </location>
</feature>
<feature type="compositionally biased region" description="Low complexity" evidence="2">
    <location>
        <begin position="1526"/>
        <end position="1536"/>
    </location>
</feature>
<feature type="compositionally biased region" description="Basic residues" evidence="2">
    <location>
        <begin position="3002"/>
        <end position="3016"/>
    </location>
</feature>
<feature type="compositionally biased region" description="Polar residues" evidence="2">
    <location>
        <begin position="3070"/>
        <end position="3081"/>
    </location>
</feature>
<feature type="compositionally biased region" description="Polar residues" evidence="2">
    <location>
        <begin position="5907"/>
        <end position="5935"/>
    </location>
</feature>
<feature type="compositionally biased region" description="Basic and acidic residues" evidence="2">
    <location>
        <begin position="2958"/>
        <end position="2990"/>
    </location>
</feature>
<gene>
    <name evidence="3" type="ORF">LTR62_006611</name>
</gene>
<feature type="compositionally biased region" description="Basic residues" evidence="2">
    <location>
        <begin position="4232"/>
        <end position="4241"/>
    </location>
</feature>
<feature type="region of interest" description="Disordered" evidence="2">
    <location>
        <begin position="5004"/>
        <end position="5073"/>
    </location>
</feature>
<feature type="compositionally biased region" description="Polar residues" evidence="2">
    <location>
        <begin position="4365"/>
        <end position="4374"/>
    </location>
</feature>
<feature type="region of interest" description="Disordered" evidence="2">
    <location>
        <begin position="2882"/>
        <end position="2934"/>
    </location>
</feature>
<feature type="region of interest" description="Disordered" evidence="2">
    <location>
        <begin position="602"/>
        <end position="666"/>
    </location>
</feature>
<feature type="compositionally biased region" description="Acidic residues" evidence="2">
    <location>
        <begin position="878"/>
        <end position="892"/>
    </location>
</feature>
<organism evidence="3 4">
    <name type="scientific">Meristemomyces frigidus</name>
    <dbReference type="NCBI Taxonomy" id="1508187"/>
    <lineage>
        <taxon>Eukaryota</taxon>
        <taxon>Fungi</taxon>
        <taxon>Dikarya</taxon>
        <taxon>Ascomycota</taxon>
        <taxon>Pezizomycotina</taxon>
        <taxon>Dothideomycetes</taxon>
        <taxon>Dothideomycetidae</taxon>
        <taxon>Mycosphaerellales</taxon>
        <taxon>Teratosphaeriaceae</taxon>
        <taxon>Meristemomyces</taxon>
    </lineage>
</organism>
<feature type="compositionally biased region" description="Low complexity" evidence="2">
    <location>
        <begin position="4495"/>
        <end position="4509"/>
    </location>
</feature>
<feature type="region of interest" description="Disordered" evidence="2">
    <location>
        <begin position="4956"/>
        <end position="4986"/>
    </location>
</feature>
<feature type="compositionally biased region" description="Basic and acidic residues" evidence="2">
    <location>
        <begin position="1542"/>
        <end position="1561"/>
    </location>
</feature>
<feature type="region of interest" description="Disordered" evidence="2">
    <location>
        <begin position="1479"/>
        <end position="1610"/>
    </location>
</feature>
<feature type="compositionally biased region" description="Basic and acidic residues" evidence="2">
    <location>
        <begin position="2150"/>
        <end position="2161"/>
    </location>
</feature>
<feature type="compositionally biased region" description="Basic and acidic residues" evidence="2">
    <location>
        <begin position="2406"/>
        <end position="2416"/>
    </location>
</feature>
<feature type="compositionally biased region" description="Polar residues" evidence="2">
    <location>
        <begin position="2892"/>
        <end position="2903"/>
    </location>
</feature>
<feature type="compositionally biased region" description="Low complexity" evidence="2">
    <location>
        <begin position="1305"/>
        <end position="1324"/>
    </location>
</feature>
<feature type="compositionally biased region" description="Polar residues" evidence="2">
    <location>
        <begin position="445"/>
        <end position="457"/>
    </location>
</feature>
<feature type="region of interest" description="Disordered" evidence="2">
    <location>
        <begin position="1740"/>
        <end position="1963"/>
    </location>
</feature>
<keyword evidence="1" id="KW-0175">Coiled coil</keyword>
<feature type="compositionally biased region" description="Low complexity" evidence="2">
    <location>
        <begin position="2787"/>
        <end position="2800"/>
    </location>
</feature>
<feature type="compositionally biased region" description="Basic and acidic residues" evidence="2">
    <location>
        <begin position="5351"/>
        <end position="5385"/>
    </location>
</feature>
<feature type="coiled-coil region" evidence="1">
    <location>
        <begin position="6287"/>
        <end position="6321"/>
    </location>
</feature>
<feature type="compositionally biased region" description="Polar residues" evidence="2">
    <location>
        <begin position="3381"/>
        <end position="3402"/>
    </location>
</feature>
<feature type="region of interest" description="Disordered" evidence="2">
    <location>
        <begin position="1072"/>
        <end position="1200"/>
    </location>
</feature>
<feature type="compositionally biased region" description="Polar residues" evidence="2">
    <location>
        <begin position="4282"/>
        <end position="4301"/>
    </location>
</feature>
<feature type="region of interest" description="Disordered" evidence="2">
    <location>
        <begin position="3780"/>
        <end position="3834"/>
    </location>
</feature>
<feature type="compositionally biased region" description="Polar residues" evidence="2">
    <location>
        <begin position="3302"/>
        <end position="3316"/>
    </location>
</feature>
<feature type="compositionally biased region" description="Basic residues" evidence="2">
    <location>
        <begin position="3408"/>
        <end position="3419"/>
    </location>
</feature>
<feature type="compositionally biased region" description="Basic and acidic residues" evidence="2">
    <location>
        <begin position="2851"/>
        <end position="2860"/>
    </location>
</feature>
<evidence type="ECO:0000256" key="1">
    <source>
        <dbReference type="SAM" id="Coils"/>
    </source>
</evidence>
<feature type="compositionally biased region" description="Polar residues" evidence="2">
    <location>
        <begin position="6027"/>
        <end position="6037"/>
    </location>
</feature>
<feature type="compositionally biased region" description="Basic and acidic residues" evidence="2">
    <location>
        <begin position="2818"/>
        <end position="2827"/>
    </location>
</feature>
<feature type="compositionally biased region" description="Polar residues" evidence="2">
    <location>
        <begin position="6002"/>
        <end position="6016"/>
    </location>
</feature>
<feature type="compositionally biased region" description="Basic and acidic residues" evidence="2">
    <location>
        <begin position="5285"/>
        <end position="5296"/>
    </location>
</feature>
<feature type="compositionally biased region" description="Basic and acidic residues" evidence="2">
    <location>
        <begin position="1948"/>
        <end position="1960"/>
    </location>
</feature>
<feature type="compositionally biased region" description="Basic residues" evidence="2">
    <location>
        <begin position="1846"/>
        <end position="1857"/>
    </location>
</feature>
<dbReference type="EMBL" id="JAVRRL010000006">
    <property type="protein sequence ID" value="KAK5116890.1"/>
    <property type="molecule type" value="Genomic_DNA"/>
</dbReference>
<feature type="region of interest" description="Disordered" evidence="2">
    <location>
        <begin position="5423"/>
        <end position="5850"/>
    </location>
</feature>
<dbReference type="PANTHER" id="PTHR40641:SF2">
    <property type="entry name" value="INVOLUCRIN REPEAT PROTEIN"/>
    <property type="match status" value="1"/>
</dbReference>
<feature type="compositionally biased region" description="Basic residues" evidence="2">
    <location>
        <begin position="3250"/>
        <end position="3259"/>
    </location>
</feature>
<feature type="compositionally biased region" description="Basic residues" evidence="2">
    <location>
        <begin position="4603"/>
        <end position="4613"/>
    </location>
</feature>
<feature type="compositionally biased region" description="Basic and acidic residues" evidence="2">
    <location>
        <begin position="1325"/>
        <end position="1345"/>
    </location>
</feature>
<comment type="caution">
    <text evidence="3">The sequence shown here is derived from an EMBL/GenBank/DDBJ whole genome shotgun (WGS) entry which is preliminary data.</text>
</comment>
<feature type="compositionally biased region" description="Basic and acidic residues" evidence="2">
    <location>
        <begin position="5571"/>
        <end position="5601"/>
    </location>
</feature>
<feature type="compositionally biased region" description="Polar residues" evidence="2">
    <location>
        <begin position="5181"/>
        <end position="5191"/>
    </location>
</feature>
<feature type="compositionally biased region" description="Polar residues" evidence="2">
    <location>
        <begin position="4807"/>
        <end position="4819"/>
    </location>
</feature>
<sequence>MWKAFSGRSESGSTTSGLRRKKSSSGRPSSDAGALSSSKRSEHGSRKHRSSRSAYGDEDEGSSVYATAPSSRTNTNGPSGLTESAVRALGDRDDDWEDENTKDARSEKRSRNGGESERRLKSSRSEKERSRSGSRERKERRRQSASEKTSSKGERSRGKSRASDIVEGPGNERGIPAMGSFDQFPGQYDSGMVGPSPQRNTRPVMSGALPTSDPAHQFPQQIPAKFDRPQFGPTRADSFGAAADYYLDEGESVQHQPGIRSGSPNMLVNPDLHLHAASAEAKVTPDTGHGSAADYYGGAGNVANTSPARPNISDKTTSKSSSKTSTLGRIASTTAAAAATGGVLAAAGRRSDSSKQSTPVKPPRPEVSSAAKGAASYSQGSATYSSPTSAAYRQTSGKSSSNITANVPGYAETTASRAPPPYDTSQSYSQQQTSYTDTTFEAAASRSQFGSTENVYNNGGGTSRGYRYHEHRGPMTRLKDGFFNLISDPDDVRRMEEYTEYIGVCKHCFDPRSTPLDGPRRHHYHRRPSEDSFEELRRRKSYERLQRKHSNEMIRKRVDKDSRYHGDRREQSSKSNVLGAGLAAAGVAAGANALFNDRRNFDDTYSVKSGHRASSAVRRRSRSSSRERRRRTEHGVVRRDSSTDYVSVRTKDGKIERRRVSRERKSGFMGAAAGAALGATAVSMMDSGSRDSLQNANGAFVRRRSGSRSWRQSPTPRPPYGYEVRSSNGNGRQSSNGQYYDASDRRQGQEATGIFGTFFSPSQNERKYQRQGRERSANSKGFFGFGEGSSSSDEDFAFGDGYNSKMNLPLRRKQSSRSSRRRSSENIAATVAGIGATAAALAAVQKGQRLNKQGSRPELGAKRDVKVYHDGKSYHPADEEEWEDELPSDVDDASSVHSGLAFGTESRLSHRQSMESVSSGDGLSAWGWRWGGKDRKQKRRPSSPDDVYRPYPHSSVQNTVMAGSVPADRSYTPPSHVAQQPLQYVDPRPVSDVNTPMPGSWDVPNGRPGLAPLQQPQPIVPISPATVENAVLQNERPMPKRTASSPTRGNFGIADAALIGAGALAAGSIIASQGRARKDSNVRFGLTDEQQQREDRQRRRERDEAEEERRRNDRTRALKDEADRHAKEQDARRRDEDSRRRQEEEIRMAAEAVLQRERTMKQETDRQAELARQRSREAQQAEQHRLQDEVATQEQSRKQREIAAAAVTAAAVTAAEVAAREKKTRDAREAQIEAQIEARQRELEVQAQEHRRSVEEREGGEQEEDERRRDQEAKRLRDEERSRAQDYPRESSNETPRKKSSSSWGNVAMDAAAAATVGAVLAGAEHGRSRERDEDRVREHDRHPESQALYHPVADSKPTSYAAKQILPDQETSGAPIMDDDLFNKDFFNKKRNDTEPVRNAGTAREYDNMVSGMQDYYSQAAPSQAEFFAPKEILSQETAGKTAVASPNADNGALVYYNADDELRSRFGDGYGRGKHAPYGVPALNVISPTPPPSSPSNAAAKGRFSRPPSALANFDIPVEPRTDAGAGAHAYASAPLVASGKRDRSRSISWGEDKTHHYDPPTPESFQERGSYMEAKDSDADAGSAGVGREEETPRRQEEGRNEGTAGGFARAFAAAGSTFALGGFGKDSPGTEGAPAVRGWVEGETDEPTPVKERVPHIPGGFDDDDSQDVTPVGEVISPPARETSLPEWEPPLTKKEQKKREKAAKLAAAFENEPSGTTTPIVQTVDTMDEEPADYFATKTSKKDKKKGKKGAKLIDTFDNEPSEASTPVVSDMERSMTMPEEEPLAEFSSTKKDKKKGKKAARFADAIESETSAPSTPFVEAMPVVEAPADDDGEDFFMSKKDKKKRDKARHARGLDGESVGSFMPILDVPEAPLAMPTEIVEDEAADSFTSKKDKKKRDKALQRGMSDLESSPIAETSWGEYGEQSQSTKETASEADGMPKLSKKEQKKRDKEAQKSGLGNIAAAAVATAGIATLANSAATPEPEDEWSASSSDKAAKKGKKSREPERDIRDIEPRNLPREESPSAEKRPHMPGDWQSDTVERAQEAPAEAYDPFQYQVKDEQTSEPTPTQDNEASFDDFATSASKKSKKKKKRDSGRFNEPAAASPLRSEWNYDDYMGEQVEHEKGNAETTVSAEPESYTNGGAKDESQSNRTEHQGFTTGDRFASEPSQIPYGTEPEQRRKAQSEVRGAYADDPDYYDDRSVAASEPVGYHDAPFRSKRRSRREDDDDAASTVSSRSRKDKDKEEPSSAKKDKKGGLFGLFSRKSADAVPQSKPSDEPSLSRTSTRDGDEDDGERKHRHKKHRDSSSVLDDDDTRSVVSEGRRKHRHRDSSSTRDDDDTRSVTSESRRKHRHRDDEGLDSSERTRSSRHGSDELETRSEAGHKHRRHRHDDEEADNDDTASRADTEGGYRHHRRKRTGESDSKDQSFLGDRVEILPPLPSSIIEDSSNAANSIDERGYGSPVFAVSEDQKKLSEREEERSRRDGDGDGEYPFTVLGTQMEDVEVLPALPASRPESPSEDLPALSISRPESGEHVDRSLESMREVPALPASRPASRSSVHDSDSRSGSPFPHTPQFEDVERLPALPMSRPESPENPGYDREVPQGSSPSFAPESPGPSAFLYHDPAQMTALPMSRTQSLMSLRDEIESAKHLPLPKSRPQSPVISPATSPARARGHKPTLSWAYDLRNLSGTTSSYDTPDRPALAGRFASTTAIPVRFPFGHPPAQPHKERSLSFSFPAQQATPTSPTTPGRKSRPTSTEIRPLYLVERNRKTPEVEEMLPSLPSSKPSSRASSIQGSEDWHSAVEDPSSPSRERALRIDTSRAGSWNDEDDYLGSEQNTPRASDFPHTEYERHVRQEPQFYTWEDFEQDERLHDHEHNKYKAASGSRTRSISSHPSNDPRDEDSVSQPLPNSRPMSPEDLEQRPVLEVGQSANVLAAAAMLGGAALLESEARNVDDGKVDESNEGQDRGFDVQSHHRAGDLGPKDNASSEWPVRKSSKKKGKGKSKKGSKQSQDSEPGNPLVVEEIGRSASPVPAHANDYQLETPTRSDDVIEHEVSDEPEDSSGQQQTFTGVGQPQPDFLRNEAADAPTTAQWVPEAADNTSAEALDHEARSGSTAPQDVEAERNIESSFSFTRKPSKKSKKKQKASAPAWETAEENDDEDRRTAPPSQSENTIAQSGDRSPSYDNTGEFTNVQPTSHAMNTPEGHLTEVEEPDPATTLLPKEAQVDSPLPDLEAVPILSRKQSKKDKKKQQVWSLGIPQEESANDSIPTPVPEPEEVGPHRDVSETPHDGAQDPTSQDIASVTTLNIPLQDFEETPVLARKQSKKSKEKQQASSWDLSQQESADDLTATTVPRVEAIASHRDIPDTPHDTTQESTSRDIASATTVNESLQESETLPVLIRKHGKRSKKKQNSLAWDLPREESGDDRVSTQSAPGPETIASRGKGSDPAAQDFRTQDIVVASDQVPTSRETPSETPSVFGLYDEPEADENTGFDAPLSAAARKKAKRDKKKRVLQQDEGDSVPDQVSARETLGSANAEGQAQSIASAYPSSFASRDHDEYAATSDLLPMTEPRKVPLPDGEDEEPIVQGDDTTHTLEPITLHRDILEQTGEQSTPLSPSVQPQHIPLPVDDPGWCEPQQNLDARNVEGSRLNSSLTSKELAHSAPQSLILLPHDVPLPETVDDDLYDEPQPGTASESREDGTVDTGEERHYFPQQPIRILPHAVPLPESTANEVADLQGSLTEQDNRTNPLHDSALGSEDILDVSTVVQHEIRPQDIPLPSDEDELADARQDGTREAASSGSFHDDRRIHDVRGDAVPSSELMDHDVQLDRGIVAESLRPLSSSALLEPTESSRDYAQVPALDSHGAPVESTDDLDWQPSSTRLMKGKKGGKSKANMASAHSDSDQTVPSFVETNDTMQTEQHSDQQISEQPQDERDTMNYPLGGDQDLTTSRSPIEPDMDEPETFWTPPTTKKKGKKGSKKQIFDVDSTPGTSTTTDPSIGIAAELATMVTTSRDSPDQLDGARGTSIDQTTDADNFWAPTSKRKGKKGKGKGQTTVDNDPIDRDSRVEGLKIAASTPFVFDAVAEQESGSAIDTTLDESEAAMDPSTERTVKTADFWTAPPKKSKKGKGKTAKILVQDDNNNSASRDVDRNEYSGNTLDLQEKQDEPAMESTPESNVDQQLVPPEAKSEASAPPLEQDEAALSVNKESIVDSKEFWTPPPKKGNKKSKTKASRLVQQDPYSSGSQGPSNEFTATSRPSDFHEPTSDFPATIFSATDEQNSAGGEIGTGSNVDTEDFWTPPVKKNGKKGKGQSSNNLQIPAPPVSLALEAEAKPVAAGLSIAEDGLGRSVEPSSLEEPTSVQNQAIIDMWEPPQRGKKGKKGGKDRRNTLAEPEPQSSRDQDSMPGNADDGDFTQQGPKKGMLLDDVYQPTVRGNDDIVPDDIAESTRPASEEHAQYATPDSADAGVTDIAGSTEHGAPGLVAAPPTAADEASESTAEPDSTPPRVEPEPSTDLEQTRNIETTGTSDADEEWSSPFVFKKVKKGKKGKSKSTPSEELGVPSVPSQTPDDASRSEPAAVSVNQDDEASWRGFTSSKKKSKGKKTRQIPEAVGGHEPVPEQTSQATPFSDANKDNTGRALDTALSLPEQPYPTSEPEYREPHRELQPLPAASTMTNMQHLNSDLPPRPEPQYMARDTLPALPESPVLDSLSNNSLDRQVNLESTASLGADSNQEAAQEPLPPLPESPIEELASPAMHFVGDERHTVSRIDNDQQMPGKSSIKELSANAVDAQYATPGTAKDSSSSALISTNADEALPALEEQPQTEARPRVVSGPHEYATRNSNGMGATLGAITGTIATALLPQSLHNDEEESSSSPVRASKKDRKKAKERGISTPATEDEPEAIEGSSKTILPDFEHQRRAAIDQDAAFTDPVETAADLPDVFITVPKKSKKDKRKAKNRGFEYEAEPSQENFSPGEVTVLPEDSAVVEMTEYDNLGSSRADSDPREVQPPMPHDGGLSLSDTVALDGQPASLDSEWPTFNTKRPKKDNKKNKIQPAYAPTEDSNPIISAFYHEGDSSTPAGTLISNVNPSLLPAAETPMAQSTKDQISMISPNNPANDSGSGLHSHMAQLDDMGPSDSGDWPTVAPKKSKKAKRQAKNADFETESSADIFVNATTEQETSGSFGRAREVTNLYSTDATKEDVEASDRLKSDISEAAYEERLDTSAARVDEPEQTTATGPYESPDFSTKRTKKDRRKVKKSGTSLPNDAATDADVSVEPRGDSDDKVTSIDGIATRVPLPYTSDDHDLEEARSHTPKHDQMYEPILREQDTKSEEFSSTAPFNKRDIVQTDSDGDRTGHGAREDTSHRRVVEHDMPHPVTIDRDIDFAATLAAGLADTGFNPDLVVSDPIYQRRASPPGAIAEADPEEAFTMTTKRKKKSKKSRVSETTETSPQSVPQDLNKDGNAESVESTKASHGPAAMDHDMLQALQQSGFDAATIEQAINARSNDPSSPVVDDDAPDVSFAVSKRKKKGKNNAALFELPQESTLQGYDIDGTTQSEEVASDKAPRDSKYEGQDMYQRDEQTRETQKDVEDAAMPDYSPAADAADVGTTARSFDAAGNQDNSADGPGNMHSGSKRKERRKNKKQQYLEQDPSLDFATAVTPKDHVDTLLPSRNEESVDMKPGKQAIRAQQDWSFDALDGATNEDEVSAANKPSRGLPRGGAYQDPTSPAGGYQFRHGSGPILPELRTVQSRESLRSRRSTEPLHIDTSSSPAAWDIDVSKTRATDAKGTLNAPDSRTTSRETATTPLESTTKNRASYLFTSPPAKSYETPDPFSEETAARSQAYAALVGLSAPGIVRSLETQDRSGNRQSHSSSRDEGMLSPRTPLHAIPEERNAVQRSNGETDIGSRSGTKALGRSQTPQAIRTSKERAVSMDVPGGNIRSVSNPLSTDDLIKRLSWPGVDEDKDTVNIDRSLKRPTPRPAMADARPPSVLSNRSNASIGQQFRSPGDMRDIRSFSRNSNRSLTPQLRRIDRSQSGDLRAACRRSESGSAVGGRSSTPKTIPFEAPPTPPPQQDDEEVVLASAAGAAAMSDVFVGRPMAPGCAQYADDSTQQGYGDARGLQASPTRPPSVRKRQSMHIVELESKLGQLEAENRALNSTRDEIEQPGGTGSLTEALATRDLQLREREAEIDRIQMMLGPLHEEIDRLNEINVGLTEANRNLVDDTNGRYATLQAEHSHAHEQWQDTSRELERTQQEHGRFSSGMHDMIQAEVASALADKNTEIARLREELEIATEQIRALQVQIQASKSRDFLTVRDEDYFDGACQKLCQHVQQWVLRFSKLSDNRVCRLSTELRDDKIEARLDNAILDGSDVDKLLGDRVRRRDVFMSVVMTMVWEYVFTRYLFGMDREQRQKLKALEKILQEVGPPRAVSQWRATTLTLLSKRPDFARQCALDTEAVMQEVYSLLYALLPPPESAKKQLQASLLKVMGVAADLAIEMRTQRAEYIMLPPLQPEYDINGDLVRKVHFNASLMNERSGLFSSNEELESERGVVKIVLFPLVVKKGDESGEGEEEIVVCPAQVLVQNEGGRGKKVVRVLSGAMEIDDARSRSRQSLVSTVGGSVAF</sequence>
<feature type="region of interest" description="Disordered" evidence="2">
    <location>
        <begin position="1626"/>
        <end position="1705"/>
    </location>
</feature>
<dbReference type="Proteomes" id="UP001310890">
    <property type="component" value="Unassembled WGS sequence"/>
</dbReference>
<feature type="compositionally biased region" description="Basic and acidic residues" evidence="2">
    <location>
        <begin position="527"/>
        <end position="572"/>
    </location>
</feature>
<feature type="compositionally biased region" description="Basic and acidic residues" evidence="2">
    <location>
        <begin position="1090"/>
        <end position="1188"/>
    </location>
</feature>
<feature type="compositionally biased region" description="Low complexity" evidence="2">
    <location>
        <begin position="1"/>
        <end position="17"/>
    </location>
</feature>
<feature type="region of interest" description="Disordered" evidence="2">
    <location>
        <begin position="3849"/>
        <end position="4073"/>
    </location>
</feature>
<feature type="compositionally biased region" description="Basic and acidic residues" evidence="2">
    <location>
        <begin position="3426"/>
        <end position="3436"/>
    </location>
</feature>
<feature type="region of interest" description="Disordered" evidence="2">
    <location>
        <begin position="848"/>
        <end position="1018"/>
    </location>
</feature>
<proteinExistence type="predicted"/>
<feature type="compositionally biased region" description="Basic and acidic residues" evidence="2">
    <location>
        <begin position="2244"/>
        <end position="2257"/>
    </location>
</feature>
<feature type="compositionally biased region" description="Basic and acidic residues" evidence="2">
    <location>
        <begin position="5763"/>
        <end position="5775"/>
    </location>
</feature>
<feature type="compositionally biased region" description="Basic residues" evidence="2">
    <location>
        <begin position="5442"/>
        <end position="5451"/>
    </location>
</feature>
<feature type="compositionally biased region" description="Polar residues" evidence="2">
    <location>
        <begin position="5803"/>
        <end position="5825"/>
    </location>
</feature>
<feature type="compositionally biased region" description="Basic and acidic residues" evidence="2">
    <location>
        <begin position="633"/>
        <end position="642"/>
    </location>
</feature>
<feature type="compositionally biased region" description="Basic residues" evidence="2">
    <location>
        <begin position="5051"/>
        <end position="5061"/>
    </location>
</feature>
<feature type="region of interest" description="Disordered" evidence="2">
    <location>
        <begin position="1241"/>
        <end position="1359"/>
    </location>
</feature>
<feature type="compositionally biased region" description="Low complexity" evidence="2">
    <location>
        <begin position="4193"/>
        <end position="4204"/>
    </location>
</feature>
<feature type="compositionally biased region" description="Basic residues" evidence="2">
    <location>
        <begin position="4051"/>
        <end position="4060"/>
    </location>
</feature>
<feature type="compositionally biased region" description="Polar residues" evidence="2">
    <location>
        <begin position="4716"/>
        <end position="4739"/>
    </location>
</feature>
<feature type="compositionally biased region" description="Basic residues" evidence="2">
    <location>
        <begin position="4132"/>
        <end position="4141"/>
    </location>
</feature>
<feature type="compositionally biased region" description="Basic and acidic residues" evidence="2">
    <location>
        <begin position="5311"/>
        <end position="5343"/>
    </location>
</feature>
<feature type="region of interest" description="Disordered" evidence="2">
    <location>
        <begin position="5868"/>
        <end position="5954"/>
    </location>
</feature>